<accession>A0ACB5SMR1</accession>
<organism evidence="1 2">
    <name type="scientific">Neofusicoccum parvum</name>
    <dbReference type="NCBI Taxonomy" id="310453"/>
    <lineage>
        <taxon>Eukaryota</taxon>
        <taxon>Fungi</taxon>
        <taxon>Dikarya</taxon>
        <taxon>Ascomycota</taxon>
        <taxon>Pezizomycotina</taxon>
        <taxon>Dothideomycetes</taxon>
        <taxon>Dothideomycetes incertae sedis</taxon>
        <taxon>Botryosphaeriales</taxon>
        <taxon>Botryosphaeriaceae</taxon>
        <taxon>Neofusicoccum</taxon>
    </lineage>
</organism>
<reference evidence="1" key="1">
    <citation type="submission" date="2024-09" db="EMBL/GenBank/DDBJ databases">
        <title>Draft Genome Sequences of Neofusicoccum parvum.</title>
        <authorList>
            <person name="Ashida A."/>
            <person name="Camagna M."/>
            <person name="Tanaka A."/>
            <person name="Takemoto D."/>
        </authorList>
    </citation>
    <scope>NUCLEOTIDE SEQUENCE</scope>
    <source>
        <strain evidence="1">PPO83</strain>
    </source>
</reference>
<proteinExistence type="predicted"/>
<keyword evidence="1" id="KW-0548">Nucleotidyltransferase</keyword>
<protein>
    <submittedName>
        <fullName evidence="1">Reverse transcriptase RNA-dependent DNA polymerase</fullName>
    </submittedName>
</protein>
<sequence>MAGLSMREPIPKIHKDQLPLLPSNHSELMTHPFKDQFIEAMDEALKKNEHQEVWRRVPILNARKAGKQVIPLTWVYTYKFDEKGNLIKFKARIYVRGDLQHTYQDTYAATLTFKILRFLLAIICAFDLEMRQYNVVNTFPHVPLDEEVYCSPPKGMNIASGLVLLLLRALYGLKQSSALWQKHFYKTLKSLGLHPIRDAPCLYFNDYLLVFFFVDDVIVAFKKKDEEYANAFQERLFKVYEMRAMGEA</sequence>
<dbReference type="Proteomes" id="UP001165186">
    <property type="component" value="Unassembled WGS sequence"/>
</dbReference>
<dbReference type="EMBL" id="BSXG01000147">
    <property type="protein sequence ID" value="GME48850.1"/>
    <property type="molecule type" value="Genomic_DNA"/>
</dbReference>
<keyword evidence="1" id="KW-0808">Transferase</keyword>
<comment type="caution">
    <text evidence="1">The sequence shown here is derived from an EMBL/GenBank/DDBJ whole genome shotgun (WGS) entry which is preliminary data.</text>
</comment>
<name>A0ACB5SMR1_9PEZI</name>
<evidence type="ECO:0000313" key="2">
    <source>
        <dbReference type="Proteomes" id="UP001165186"/>
    </source>
</evidence>
<keyword evidence="1" id="KW-0695">RNA-directed DNA polymerase</keyword>
<keyword evidence="2" id="KW-1185">Reference proteome</keyword>
<gene>
    <name evidence="1" type="primary">g7228</name>
    <name evidence="1" type="ORF">NpPPO83_00007228</name>
</gene>
<evidence type="ECO:0000313" key="1">
    <source>
        <dbReference type="EMBL" id="GME48850.1"/>
    </source>
</evidence>